<dbReference type="Proteomes" id="UP001429100">
    <property type="component" value="Unassembled WGS sequence"/>
</dbReference>
<gene>
    <name evidence="2" type="ORF">CHUDEA4_3290</name>
    <name evidence="3" type="ORF">GY17_00001804</name>
</gene>
<reference evidence="3 4" key="1">
    <citation type="submission" date="2014-11" db="EMBL/GenBank/DDBJ databases">
        <title>Comparative genomic analysis of Cryptosporidium hominis reveals occurrence of genetic recombination in virulent subtypes.</title>
        <authorList>
            <person name="Guo Y."/>
            <person name="Tang K."/>
            <person name="Frace M."/>
            <person name="Li N."/>
            <person name="Roellig D.M."/>
            <person name="Sammons S."/>
            <person name="Knipe K."/>
            <person name="Rowe L."/>
            <person name="Feng Y."/>
            <person name="Xiao L."/>
        </authorList>
    </citation>
    <scope>NUCLEOTIDE SEQUENCE [LARGE SCALE GENOMIC DNA]</scope>
    <source>
        <strain evidence="3">30976</strain>
    </source>
</reference>
<feature type="compositionally biased region" description="Polar residues" evidence="1">
    <location>
        <begin position="1"/>
        <end position="11"/>
    </location>
</feature>
<evidence type="ECO:0000313" key="2">
    <source>
        <dbReference type="EMBL" id="CUV05748.1"/>
    </source>
</evidence>
<reference evidence="3 4" key="3">
    <citation type="submission" date="2017-10" db="EMBL/GenBank/DDBJ databases">
        <title>Consistent, comparative and evidence-based genome annotation and re-annotation for the closely-related species, Cryptosporidium parvum, C. hominis and C. tyzzeri.</title>
        <authorList>
            <person name="Baptista R.P."/>
            <person name="Li Y."/>
            <person name="Sateriale A."/>
            <person name="Striepen B."/>
            <person name="Kissinger J.C."/>
        </authorList>
    </citation>
    <scope>NUCLEOTIDE SEQUENCE [LARGE SCALE GENOMIC DNA]</scope>
    <source>
        <strain evidence="3">30976</strain>
    </source>
</reference>
<proteinExistence type="predicted"/>
<dbReference type="VEuPathDB" id="CryptoDB:Chro.40372"/>
<dbReference type="EMBL" id="JTAI01000020">
    <property type="protein sequence ID" value="PPS96317.1"/>
    <property type="molecule type" value="Genomic_DNA"/>
</dbReference>
<accession>A0A0S4TGW6</accession>
<dbReference type="VEuPathDB" id="CryptoDB:GY17_00001804"/>
<reference evidence="2" key="2">
    <citation type="submission" date="2015-08" db="EMBL/GenBank/DDBJ databases">
        <authorList>
            <person name="Babu N.S."/>
            <person name="Beckwith C.J."/>
            <person name="Beseler K.G."/>
            <person name="Brison A."/>
            <person name="Carone J.V."/>
            <person name="Caskin T.P."/>
            <person name="Diamond M."/>
            <person name="Durham M.E."/>
            <person name="Foxe J.M."/>
            <person name="Go M."/>
            <person name="Henderson B.A."/>
            <person name="Jones I.B."/>
            <person name="McGettigan J.A."/>
            <person name="Micheletti S.J."/>
            <person name="Nasrallah M.E."/>
            <person name="Ortiz D."/>
            <person name="Piller C.R."/>
            <person name="Privatt S.R."/>
            <person name="Schneider S.L."/>
            <person name="Sharp S."/>
            <person name="Smith T.C."/>
            <person name="Stanton J.D."/>
            <person name="Ullery H.E."/>
            <person name="Wilson R.J."/>
            <person name="Serrano M.G."/>
            <person name="Buck G."/>
            <person name="Lee V."/>
            <person name="Wang Y."/>
            <person name="Carvalho R."/>
            <person name="Voegtly L."/>
            <person name="Shi R."/>
            <person name="Duckworth R."/>
            <person name="Johnson A."/>
            <person name="Loviza R."/>
            <person name="Walstead R."/>
            <person name="Shah Z."/>
            <person name="Kiflezghi M."/>
            <person name="Wade K."/>
            <person name="Ball S.L."/>
            <person name="Bradley K.W."/>
            <person name="Asai D.J."/>
            <person name="Bowman C.A."/>
            <person name="Russell D.A."/>
            <person name="Pope W.H."/>
            <person name="Jacobs-Sera D."/>
            <person name="Hendrix R.W."/>
            <person name="Hatfull G.F."/>
        </authorList>
    </citation>
    <scope>NUCLEOTIDE SEQUENCE [LARGE SCALE GENOMIC DNA]</scope>
</reference>
<feature type="region of interest" description="Disordered" evidence="1">
    <location>
        <begin position="1"/>
        <end position="26"/>
    </location>
</feature>
<sequence>MSNSERSGQTSGREHHARFAEDEVQEQRYVVPSLQIPEESSTSGVAEGGIPLVKLVETVVPDVEVKEVVRTVPRIVPEYREKVVEVPVIKTVEKIIEDPVVRYNVKYVPKEEIVEKVVTKPVVEYKTVEKIVEKVTYVEEPEKPFINAPESLPIFPPNPIEIDENTVVSITRVAVGDAVPSLIELPVPYMVPKPFVVPVHVPVLEFRDHFVPIPVRKRVVPKFKMTEEVYEVECVREVPYFVYEDIIKPVPVDVEFGKREREMDVHLMNPAELSQADFHAMWMRVNADLLEERRVLVGEMEIDRMITPYREAMDGIDSNQEPSLERMQSFERQMNLQRQLWDPLPMSPGNPLMMTYLQNQWILTPTIQTQEMYTQEFFMLQQQAVYNLVTGAPQQVNLAPHQISLCGCEAAAGVVDIDSLPSGAQNLIRGLESKEVVNVDTLGPMDQTPIVTYPVQQCIPMAVLGAAPLSMPKDIIPIKPEAIEASHHDGFSITSMCCNASENPKEEVNSESLEQ</sequence>
<evidence type="ECO:0000313" key="3">
    <source>
        <dbReference type="EMBL" id="PPS96317.1"/>
    </source>
</evidence>
<dbReference type="AlphaFoldDB" id="A0A0S4TGW6"/>
<keyword evidence="4" id="KW-1185">Reference proteome</keyword>
<dbReference type="OrthoDB" id="341024at2759"/>
<dbReference type="VEuPathDB" id="CryptoDB:CHUDEA4_3290"/>
<feature type="compositionally biased region" description="Basic and acidic residues" evidence="1">
    <location>
        <begin position="12"/>
        <end position="21"/>
    </location>
</feature>
<dbReference type="VEuPathDB" id="CryptoDB:ChTU502y2012_408g0305"/>
<dbReference type="InterPro" id="IPR022086">
    <property type="entry name" value="IMCp"/>
</dbReference>
<evidence type="ECO:0000313" key="4">
    <source>
        <dbReference type="Proteomes" id="UP001429100"/>
    </source>
</evidence>
<protein>
    <submittedName>
        <fullName evidence="3">Articulin family protein/adjacent-like protein</fullName>
    </submittedName>
</protein>
<name>A0A0S4TGW6_CRYHO</name>
<dbReference type="EMBL" id="LN877950">
    <property type="protein sequence ID" value="CUV05748.1"/>
    <property type="molecule type" value="Genomic_DNA"/>
</dbReference>
<organism evidence="2">
    <name type="scientific">Cryptosporidium hominis</name>
    <dbReference type="NCBI Taxonomy" id="237895"/>
    <lineage>
        <taxon>Eukaryota</taxon>
        <taxon>Sar</taxon>
        <taxon>Alveolata</taxon>
        <taxon>Apicomplexa</taxon>
        <taxon>Conoidasida</taxon>
        <taxon>Coccidia</taxon>
        <taxon>Eucoccidiorida</taxon>
        <taxon>Eimeriorina</taxon>
        <taxon>Cryptosporidiidae</taxon>
        <taxon>Cryptosporidium</taxon>
    </lineage>
</organism>
<evidence type="ECO:0000256" key="1">
    <source>
        <dbReference type="SAM" id="MobiDB-lite"/>
    </source>
</evidence>
<dbReference type="Proteomes" id="UP000199752">
    <property type="component" value="Chromosome 4"/>
</dbReference>
<dbReference type="Pfam" id="PF12314">
    <property type="entry name" value="IMCp"/>
    <property type="match status" value="1"/>
</dbReference>